<protein>
    <recommendedName>
        <fullName evidence="1">Glycosyltransferase 2-like domain-containing protein</fullName>
    </recommendedName>
</protein>
<comment type="caution">
    <text evidence="2">The sequence shown here is derived from an EMBL/GenBank/DDBJ whole genome shotgun (WGS) entry which is preliminary data.</text>
</comment>
<dbReference type="InterPro" id="IPR050834">
    <property type="entry name" value="Glycosyltransf_2"/>
</dbReference>
<gene>
    <name evidence="2" type="ORF">A3H38_03130</name>
</gene>
<accession>A0A1F4RC14</accession>
<evidence type="ECO:0000259" key="1">
    <source>
        <dbReference type="Pfam" id="PF00535"/>
    </source>
</evidence>
<dbReference type="Proteomes" id="UP000176938">
    <property type="component" value="Unassembled WGS sequence"/>
</dbReference>
<dbReference type="InterPro" id="IPR029044">
    <property type="entry name" value="Nucleotide-diphossugar_trans"/>
</dbReference>
<dbReference type="EMBL" id="METP01000035">
    <property type="protein sequence ID" value="OGC05708.1"/>
    <property type="molecule type" value="Genomic_DNA"/>
</dbReference>
<name>A0A1F4RC14_UNCSA</name>
<evidence type="ECO:0000313" key="2">
    <source>
        <dbReference type="EMBL" id="OGC05708.1"/>
    </source>
</evidence>
<reference evidence="2 3" key="1">
    <citation type="journal article" date="2016" name="Nat. Commun.">
        <title>Thousands of microbial genomes shed light on interconnected biogeochemical processes in an aquifer system.</title>
        <authorList>
            <person name="Anantharaman K."/>
            <person name="Brown C.T."/>
            <person name="Hug L.A."/>
            <person name="Sharon I."/>
            <person name="Castelle C.J."/>
            <person name="Probst A.J."/>
            <person name="Thomas B.C."/>
            <person name="Singh A."/>
            <person name="Wilkins M.J."/>
            <person name="Karaoz U."/>
            <person name="Brodie E.L."/>
            <person name="Williams K.H."/>
            <person name="Hubbard S.S."/>
            <person name="Banfield J.F."/>
        </authorList>
    </citation>
    <scope>NUCLEOTIDE SEQUENCE [LARGE SCALE GENOMIC DNA]</scope>
</reference>
<feature type="non-terminal residue" evidence="2">
    <location>
        <position position="1"/>
    </location>
</feature>
<dbReference type="SUPFAM" id="SSF53448">
    <property type="entry name" value="Nucleotide-diphospho-sugar transferases"/>
    <property type="match status" value="1"/>
</dbReference>
<proteinExistence type="predicted"/>
<evidence type="ECO:0000313" key="3">
    <source>
        <dbReference type="Proteomes" id="UP000176938"/>
    </source>
</evidence>
<dbReference type="AlphaFoldDB" id="A0A1F4RC14"/>
<dbReference type="PANTHER" id="PTHR43685">
    <property type="entry name" value="GLYCOSYLTRANSFERASE"/>
    <property type="match status" value="1"/>
</dbReference>
<sequence length="264" mass="30187">NQTLSPDQYEIILVDSLSDDGTQAMVNSLRPSCRLRYFRRENKGKVNARNFAIQQAEGDIIILTDADIVAENNLIEEHLKHQEILGNVALAGQTIRLRSANVTDTELPARFKPLQKIAWSYFLTGNLSIRRETIIKAGLFDENFKEYGWEDIELGYRLHKMGTPLFFLPSALNHHHHPVSKQDFLKLSYKMGKSAAIFYRKHPNLQIKLFLGLNPLATAIHTLIKKNKWLLAIIENKAPTSPFFRYILEQYHYLSGAKEALANG</sequence>
<feature type="domain" description="Glycosyltransferase 2-like" evidence="1">
    <location>
        <begin position="5"/>
        <end position="99"/>
    </location>
</feature>
<organism evidence="2 3">
    <name type="scientific">candidate division WOR-1 bacterium RIFCSPLOWO2_02_FULL_46_20</name>
    <dbReference type="NCBI Taxonomy" id="1802567"/>
    <lineage>
        <taxon>Bacteria</taxon>
        <taxon>Bacillati</taxon>
        <taxon>Saganbacteria</taxon>
    </lineage>
</organism>
<dbReference type="InterPro" id="IPR001173">
    <property type="entry name" value="Glyco_trans_2-like"/>
</dbReference>
<dbReference type="Gene3D" id="3.90.550.10">
    <property type="entry name" value="Spore Coat Polysaccharide Biosynthesis Protein SpsA, Chain A"/>
    <property type="match status" value="1"/>
</dbReference>
<dbReference type="Pfam" id="PF00535">
    <property type="entry name" value="Glycos_transf_2"/>
    <property type="match status" value="1"/>
</dbReference>
<dbReference type="PANTHER" id="PTHR43685:SF3">
    <property type="entry name" value="SLR2126 PROTEIN"/>
    <property type="match status" value="1"/>
</dbReference>